<evidence type="ECO:0000313" key="2">
    <source>
        <dbReference type="EMBL" id="WEK46052.1"/>
    </source>
</evidence>
<evidence type="ECO:0000256" key="1">
    <source>
        <dbReference type="SAM" id="MobiDB-lite"/>
    </source>
</evidence>
<feature type="compositionally biased region" description="Basic and acidic residues" evidence="1">
    <location>
        <begin position="15"/>
        <end position="26"/>
    </location>
</feature>
<dbReference type="KEGG" id="acob:P0Y56_13630"/>
<proteinExistence type="predicted"/>
<evidence type="ECO:0000313" key="3">
    <source>
        <dbReference type="Proteomes" id="UP001218362"/>
    </source>
</evidence>
<accession>A0AAJ5X7J8</accession>
<sequence length="209" mass="22385">MTHHGPILPAAQQRAEPHPADIDRQGDRWTAPKMADFLRQLSASHSVSAAARSVGMSRQSAYRLRSRLKGQAFDLAWDVAFHHSYDNLAHAALERALNGVEIPVFFKGEQVGSYRRFDERLTVALLALSTQRGNVPLMGRRAPEAECHAGRFEALVAEVAGGADGDGPVGDPGPVEQGEVARIHSAGVSPWSDADLMAGLRAVYGGDAG</sequence>
<evidence type="ECO:0008006" key="4">
    <source>
        <dbReference type="Google" id="ProtNLM"/>
    </source>
</evidence>
<reference evidence="2" key="1">
    <citation type="submission" date="2023-03" db="EMBL/GenBank/DDBJ databases">
        <title>Andean soil-derived lignocellulolytic bacterial consortium as a source of novel taxa and putative plastic-active enzymes.</title>
        <authorList>
            <person name="Diaz-Garcia L."/>
            <person name="Chuvochina M."/>
            <person name="Feuerriegel G."/>
            <person name="Bunk B."/>
            <person name="Sproer C."/>
            <person name="Streit W.R."/>
            <person name="Rodriguez L.M."/>
            <person name="Overmann J."/>
            <person name="Jimenez D.J."/>
        </authorList>
    </citation>
    <scope>NUCLEOTIDE SEQUENCE</scope>
    <source>
        <strain evidence="2">MAG 26</strain>
    </source>
</reference>
<dbReference type="AlphaFoldDB" id="A0AAJ5X7J8"/>
<gene>
    <name evidence="2" type="ORF">P0Y56_13630</name>
</gene>
<organism evidence="2 3">
    <name type="scientific">Candidatus Andeanibacterium colombiense</name>
    <dbReference type="NCBI Taxonomy" id="3121345"/>
    <lineage>
        <taxon>Bacteria</taxon>
        <taxon>Pseudomonadati</taxon>
        <taxon>Pseudomonadota</taxon>
        <taxon>Alphaproteobacteria</taxon>
        <taxon>Sphingomonadales</taxon>
        <taxon>Sphingomonadaceae</taxon>
        <taxon>Candidatus Andeanibacterium</taxon>
    </lineage>
</organism>
<dbReference type="Proteomes" id="UP001218362">
    <property type="component" value="Chromosome"/>
</dbReference>
<name>A0AAJ5X7J8_9SPHN</name>
<dbReference type="EMBL" id="CP119316">
    <property type="protein sequence ID" value="WEK46052.1"/>
    <property type="molecule type" value="Genomic_DNA"/>
</dbReference>
<protein>
    <recommendedName>
        <fullName evidence="4">LysR family transcriptional regulator</fullName>
    </recommendedName>
</protein>
<feature type="region of interest" description="Disordered" evidence="1">
    <location>
        <begin position="1"/>
        <end position="26"/>
    </location>
</feature>